<organism evidence="1 2">
    <name type="scientific">[Mycoplasma] gypis</name>
    <dbReference type="NCBI Taxonomy" id="92404"/>
    <lineage>
        <taxon>Bacteria</taxon>
        <taxon>Bacillati</taxon>
        <taxon>Mycoplasmatota</taxon>
        <taxon>Mycoplasmoidales</taxon>
        <taxon>Metamycoplasmataceae</taxon>
        <taxon>Metamycoplasma</taxon>
    </lineage>
</organism>
<dbReference type="RefSeq" id="WP_205499286.1">
    <property type="nucleotide sequence ID" value="NZ_CP148066.1"/>
</dbReference>
<sequence>MSLRFTIDLGSKKKEFDIKQLASEDIEFGYYDNEYRLEEGAFGSPTIFYDKNKIGRGIGIVKEKSKLSFINNVPSTKRDIDLMFELIKKTIEITGAKNVHFDDKKIEISFLDGLKEIVEGIHKENLYLLEESITQSDGDNTVYIYGAKHIVSLGIEEAKKCSKDWKEYENYLHEVQSIDVYYAQPFLTSKNNEIVAFYTLGNEIPSSLPFQKDFFIDKENNVSKFKICFFDVEKQEVFGMIAYEEFLKNIDTTKKHDAQRFIIELNIDEMKSLIEKYGENM</sequence>
<proteinExistence type="predicted"/>
<name>A0ABZ2RUF1_9BACT</name>
<accession>A0ABZ2RUF1</accession>
<protein>
    <submittedName>
        <fullName evidence="1">DUF4299 family protein</fullName>
    </submittedName>
</protein>
<evidence type="ECO:0000313" key="2">
    <source>
        <dbReference type="Proteomes" id="UP001460679"/>
    </source>
</evidence>
<evidence type="ECO:0000313" key="1">
    <source>
        <dbReference type="EMBL" id="WXL28371.1"/>
    </source>
</evidence>
<dbReference type="EMBL" id="CP148066">
    <property type="protein sequence ID" value="WXL28371.1"/>
    <property type="molecule type" value="Genomic_DNA"/>
</dbReference>
<reference evidence="1" key="1">
    <citation type="submission" date="2024-03" db="EMBL/GenBank/DDBJ databases">
        <title>Complete genome sequence of Mycoplasma gypis type strain B1/T1.</title>
        <authorList>
            <person name="Spergser J."/>
        </authorList>
    </citation>
    <scope>NUCLEOTIDE SEQUENCE [LARGE SCALE GENOMIC DNA]</scope>
    <source>
        <strain evidence="1">B1/T1</strain>
    </source>
</reference>
<dbReference type="Proteomes" id="UP001460679">
    <property type="component" value="Chromosome"/>
</dbReference>
<keyword evidence="2" id="KW-1185">Reference proteome</keyword>
<gene>
    <name evidence="1" type="ORF">WG616_03340</name>
</gene>